<evidence type="ECO:0000313" key="2">
    <source>
        <dbReference type="Proteomes" id="UP000014204"/>
    </source>
</evidence>
<reference evidence="1 2" key="1">
    <citation type="submission" date="2013-04" db="EMBL/GenBank/DDBJ databases">
        <title>The Genome Sequence of Enterorhabdus caecimuris B7.</title>
        <authorList>
            <consortium name="The Broad Institute Genomics Platform"/>
            <consortium name="The Broad Institute Genome Sequencing Center for Infectious Disease"/>
            <person name="Earl A."/>
            <person name="Xavier R."/>
            <person name="Elson C."/>
            <person name="Duck W."/>
            <person name="Walker B."/>
            <person name="Young S."/>
            <person name="Zeng Q."/>
            <person name="Gargeya S."/>
            <person name="Fitzgerald M."/>
            <person name="Haas B."/>
            <person name="Abouelleil A."/>
            <person name="Allen A.W."/>
            <person name="Alvarado L."/>
            <person name="Arachchi H.M."/>
            <person name="Berlin A.M."/>
            <person name="Chapman S.B."/>
            <person name="Gainer-Dewar J."/>
            <person name="Goldberg J."/>
            <person name="Griggs A."/>
            <person name="Gujja S."/>
            <person name="Hansen M."/>
            <person name="Howarth C."/>
            <person name="Imamovic A."/>
            <person name="Ireland A."/>
            <person name="Larimer J."/>
            <person name="McCowan C."/>
            <person name="Murphy C."/>
            <person name="Pearson M."/>
            <person name="Poon T.W."/>
            <person name="Priest M."/>
            <person name="Roberts A."/>
            <person name="Saif S."/>
            <person name="Shea T."/>
            <person name="Sisk P."/>
            <person name="Sykes S."/>
            <person name="Wortman J."/>
            <person name="Nusbaum C."/>
            <person name="Birren B."/>
        </authorList>
    </citation>
    <scope>NUCLEOTIDE SEQUENCE [LARGE SCALE GENOMIC DNA]</scope>
    <source>
        <strain evidence="1 2">B7</strain>
    </source>
</reference>
<dbReference type="OrthoDB" id="9553885at2"/>
<dbReference type="EMBL" id="ASSY01000008">
    <property type="protein sequence ID" value="EOS50928.1"/>
    <property type="molecule type" value="Genomic_DNA"/>
</dbReference>
<keyword evidence="2" id="KW-1185">Reference proteome</keyword>
<protein>
    <submittedName>
        <fullName evidence="1">Uncharacterized protein</fullName>
    </submittedName>
</protein>
<comment type="caution">
    <text evidence="1">The sequence shown here is derived from an EMBL/GenBank/DDBJ whole genome shotgun (WGS) entry which is preliminary data.</text>
</comment>
<organism evidence="1 2">
    <name type="scientific">Adlercreutzia caecimuris B7</name>
    <dbReference type="NCBI Taxonomy" id="1235794"/>
    <lineage>
        <taxon>Bacteria</taxon>
        <taxon>Bacillati</taxon>
        <taxon>Actinomycetota</taxon>
        <taxon>Coriobacteriia</taxon>
        <taxon>Eggerthellales</taxon>
        <taxon>Eggerthellaceae</taxon>
        <taxon>Adlercreutzia</taxon>
    </lineage>
</organism>
<dbReference type="STRING" id="1235794.C811_01345"/>
<dbReference type="RefSeq" id="WP_016309548.1">
    <property type="nucleotide sequence ID" value="NZ_KE159646.1"/>
</dbReference>
<gene>
    <name evidence="1" type="ORF">C811_01345</name>
</gene>
<dbReference type="Proteomes" id="UP000014204">
    <property type="component" value="Unassembled WGS sequence"/>
</dbReference>
<proteinExistence type="predicted"/>
<evidence type="ECO:0000313" key="1">
    <source>
        <dbReference type="EMBL" id="EOS50928.1"/>
    </source>
</evidence>
<accession>R9KXB6</accession>
<dbReference type="HOGENOM" id="CLU_2698838_0_0_11"/>
<name>R9KXB6_9ACTN</name>
<sequence>MNELNIREVVGLIADALSEGARAVVAIERKPGGAGCGLTVSKAPSCVLDAVTDNGYYAAPDFGGTVIAAEEVL</sequence>
<dbReference type="GeneID" id="82190864"/>
<dbReference type="AlphaFoldDB" id="R9KXB6"/>